<reference evidence="2" key="1">
    <citation type="journal article" date="2023" name="G3 (Bethesda)">
        <title>A reference genome for the long-term kleptoplast-retaining sea slug Elysia crispata morphotype clarki.</title>
        <authorList>
            <person name="Eastman K.E."/>
            <person name="Pendleton A.L."/>
            <person name="Shaikh M.A."/>
            <person name="Suttiyut T."/>
            <person name="Ogas R."/>
            <person name="Tomko P."/>
            <person name="Gavelis G."/>
            <person name="Widhalm J.R."/>
            <person name="Wisecaver J.H."/>
        </authorList>
    </citation>
    <scope>NUCLEOTIDE SEQUENCE</scope>
    <source>
        <strain evidence="2">ECLA1</strain>
    </source>
</reference>
<dbReference type="EMBL" id="JAWDGP010006385">
    <property type="protein sequence ID" value="KAK3741891.1"/>
    <property type="molecule type" value="Genomic_DNA"/>
</dbReference>
<protein>
    <submittedName>
        <fullName evidence="2">Uncharacterized protein</fullName>
    </submittedName>
</protein>
<proteinExistence type="predicted"/>
<keyword evidence="3" id="KW-1185">Reference proteome</keyword>
<sequence>MHKTSKIIIRNLKLFLCLIFSLSLYRRWENAREKDVIWNASEVDGMERFVPVVLSSLGVSTSQSGRYTELLVADCGLEVAFDGVYRVVVRVATTTHGGN</sequence>
<feature type="signal peptide" evidence="1">
    <location>
        <begin position="1"/>
        <end position="31"/>
    </location>
</feature>
<dbReference type="Proteomes" id="UP001283361">
    <property type="component" value="Unassembled WGS sequence"/>
</dbReference>
<comment type="caution">
    <text evidence="2">The sequence shown here is derived from an EMBL/GenBank/DDBJ whole genome shotgun (WGS) entry which is preliminary data.</text>
</comment>
<dbReference type="AlphaFoldDB" id="A0AAE0YDU1"/>
<feature type="chain" id="PRO_5041957448" evidence="1">
    <location>
        <begin position="32"/>
        <end position="99"/>
    </location>
</feature>
<evidence type="ECO:0000313" key="2">
    <source>
        <dbReference type="EMBL" id="KAK3741891.1"/>
    </source>
</evidence>
<accession>A0AAE0YDU1</accession>
<keyword evidence="1" id="KW-0732">Signal</keyword>
<gene>
    <name evidence="2" type="ORF">RRG08_065463</name>
</gene>
<organism evidence="2 3">
    <name type="scientific">Elysia crispata</name>
    <name type="common">lettuce slug</name>
    <dbReference type="NCBI Taxonomy" id="231223"/>
    <lineage>
        <taxon>Eukaryota</taxon>
        <taxon>Metazoa</taxon>
        <taxon>Spiralia</taxon>
        <taxon>Lophotrochozoa</taxon>
        <taxon>Mollusca</taxon>
        <taxon>Gastropoda</taxon>
        <taxon>Heterobranchia</taxon>
        <taxon>Euthyneura</taxon>
        <taxon>Panpulmonata</taxon>
        <taxon>Sacoglossa</taxon>
        <taxon>Placobranchoidea</taxon>
        <taxon>Plakobranchidae</taxon>
        <taxon>Elysia</taxon>
    </lineage>
</organism>
<evidence type="ECO:0000256" key="1">
    <source>
        <dbReference type="SAM" id="SignalP"/>
    </source>
</evidence>
<evidence type="ECO:0000313" key="3">
    <source>
        <dbReference type="Proteomes" id="UP001283361"/>
    </source>
</evidence>
<name>A0AAE0YDU1_9GAST</name>